<accession>A0A3B0SHA0</accession>
<dbReference type="InterPro" id="IPR025411">
    <property type="entry name" value="DUF4136"/>
</dbReference>
<sequence>MKKTSHGIWILFIAFIIIPLGGCSRAIVSDVTRFHNLPAPDGETIEVVSMNPDLQQSLEFGQYAELVGKYLGANGYRPPEGTPSRLIARIGYDIRPAEGVVDGGPRSSVGIGVGGGGRHTNVGIGMSIPLGNREVRQDYIRILSLEIIRRDTGVKLYEGRAMSRGQESLPLTIPLLVDALFQDFPGESGTSNKVKATP</sequence>
<proteinExistence type="predicted"/>
<feature type="domain" description="DUF4136" evidence="1">
    <location>
        <begin position="52"/>
        <end position="186"/>
    </location>
</feature>
<name>A0A3B0SHA0_9ZZZZ</name>
<dbReference type="EMBL" id="UOEJ01000209">
    <property type="protein sequence ID" value="VAW05265.1"/>
    <property type="molecule type" value="Genomic_DNA"/>
</dbReference>
<evidence type="ECO:0000259" key="1">
    <source>
        <dbReference type="Pfam" id="PF13590"/>
    </source>
</evidence>
<gene>
    <name evidence="2" type="ORF">MNBD_ALPHA01-377</name>
</gene>
<reference evidence="2" key="1">
    <citation type="submission" date="2018-06" db="EMBL/GenBank/DDBJ databases">
        <authorList>
            <person name="Zhirakovskaya E."/>
        </authorList>
    </citation>
    <scope>NUCLEOTIDE SEQUENCE</scope>
</reference>
<dbReference type="AlphaFoldDB" id="A0A3B0SHA0"/>
<evidence type="ECO:0000313" key="2">
    <source>
        <dbReference type="EMBL" id="VAW05265.1"/>
    </source>
</evidence>
<dbReference type="Pfam" id="PF13590">
    <property type="entry name" value="DUF4136"/>
    <property type="match status" value="1"/>
</dbReference>
<protein>
    <recommendedName>
        <fullName evidence="1">DUF4136 domain-containing protein</fullName>
    </recommendedName>
</protein>
<organism evidence="2">
    <name type="scientific">hydrothermal vent metagenome</name>
    <dbReference type="NCBI Taxonomy" id="652676"/>
    <lineage>
        <taxon>unclassified sequences</taxon>
        <taxon>metagenomes</taxon>
        <taxon>ecological metagenomes</taxon>
    </lineage>
</organism>